<name>A0A3G4ZTN3_9VIRU</name>
<proteinExistence type="predicted"/>
<organism evidence="1">
    <name type="scientific">Edafosvirus sp</name>
    <dbReference type="NCBI Taxonomy" id="2487765"/>
    <lineage>
        <taxon>Viruses</taxon>
        <taxon>Varidnaviria</taxon>
        <taxon>Bamfordvirae</taxon>
        <taxon>Nucleocytoviricota</taxon>
        <taxon>Megaviricetes</taxon>
        <taxon>Imitervirales</taxon>
        <taxon>Mimiviridae</taxon>
        <taxon>Klosneuvirinae</taxon>
    </lineage>
</organism>
<reference evidence="1" key="1">
    <citation type="submission" date="2018-10" db="EMBL/GenBank/DDBJ databases">
        <title>Hidden diversity of soil giant viruses.</title>
        <authorList>
            <person name="Schulz F."/>
            <person name="Alteio L."/>
            <person name="Goudeau D."/>
            <person name="Ryan E.M."/>
            <person name="Malmstrom R.R."/>
            <person name="Blanchard J."/>
            <person name="Woyke T."/>
        </authorList>
    </citation>
    <scope>NUCLEOTIDE SEQUENCE</scope>
    <source>
        <strain evidence="1">EDV1</strain>
    </source>
</reference>
<accession>A0A3G4ZTN3</accession>
<dbReference type="EMBL" id="MK072072">
    <property type="protein sequence ID" value="AYV78247.1"/>
    <property type="molecule type" value="Genomic_DNA"/>
</dbReference>
<protein>
    <submittedName>
        <fullName evidence="1">Uncharacterized protein</fullName>
    </submittedName>
</protein>
<sequence>MIVIYINHLMNKNYCESINNSNFLKIENGTVYGLYLIKPNYYPNQ</sequence>
<evidence type="ECO:0000313" key="1">
    <source>
        <dbReference type="EMBL" id="AYV78247.1"/>
    </source>
</evidence>
<gene>
    <name evidence="1" type="ORF">Edafosvirus7_39</name>
</gene>